<evidence type="ECO:0000313" key="2">
    <source>
        <dbReference type="EMBL" id="KAF4622407.1"/>
    </source>
</evidence>
<reference evidence="2 3" key="1">
    <citation type="submission" date="2019-12" db="EMBL/GenBank/DDBJ databases">
        <authorList>
            <person name="Floudas D."/>
            <person name="Bentzer J."/>
            <person name="Ahren D."/>
            <person name="Johansson T."/>
            <person name="Persson P."/>
            <person name="Tunlid A."/>
        </authorList>
    </citation>
    <scope>NUCLEOTIDE SEQUENCE [LARGE SCALE GENOMIC DNA]</scope>
    <source>
        <strain evidence="2 3">CBS 102.39</strain>
    </source>
</reference>
<gene>
    <name evidence="2" type="ORF">D9613_009557</name>
</gene>
<accession>A0A8H4VU86</accession>
<feature type="chain" id="PRO_5034048961" evidence="1">
    <location>
        <begin position="24"/>
        <end position="187"/>
    </location>
</feature>
<keyword evidence="3" id="KW-1185">Reference proteome</keyword>
<feature type="signal peptide" evidence="1">
    <location>
        <begin position="1"/>
        <end position="23"/>
    </location>
</feature>
<comment type="caution">
    <text evidence="2">The sequence shown here is derived from an EMBL/GenBank/DDBJ whole genome shotgun (WGS) entry which is preliminary data.</text>
</comment>
<evidence type="ECO:0000313" key="3">
    <source>
        <dbReference type="Proteomes" id="UP000521872"/>
    </source>
</evidence>
<organism evidence="2 3">
    <name type="scientific">Agrocybe pediades</name>
    <dbReference type="NCBI Taxonomy" id="84607"/>
    <lineage>
        <taxon>Eukaryota</taxon>
        <taxon>Fungi</taxon>
        <taxon>Dikarya</taxon>
        <taxon>Basidiomycota</taxon>
        <taxon>Agaricomycotina</taxon>
        <taxon>Agaricomycetes</taxon>
        <taxon>Agaricomycetidae</taxon>
        <taxon>Agaricales</taxon>
        <taxon>Agaricineae</taxon>
        <taxon>Strophariaceae</taxon>
        <taxon>Agrocybe</taxon>
    </lineage>
</organism>
<sequence>MLAIRLFYSAILSLFFFSSVVWASPLPVPKTVDADVLFSRGRPGPPVPSLDEMKRHLRVLPDTSLFYSSNQKITTGPRSEQQAQAWARGNHPTYKILKDMWTDSRYLRPWMKTDKVKDFFDVASKAMAELSSGTVYVFMGGAWTEADGKDWYDQSVWARIEWPALQTNHNVHTIYRTNGTATIRIKG</sequence>
<name>A0A8H4VU86_9AGAR</name>
<dbReference type="SUPFAM" id="SSF52309">
    <property type="entry name" value="N-(deoxy)ribosyltransferase-like"/>
    <property type="match status" value="1"/>
</dbReference>
<dbReference type="AlphaFoldDB" id="A0A8H4VU86"/>
<dbReference type="EMBL" id="JAACJL010000002">
    <property type="protein sequence ID" value="KAF4622407.1"/>
    <property type="molecule type" value="Genomic_DNA"/>
</dbReference>
<proteinExistence type="predicted"/>
<keyword evidence="1" id="KW-0732">Signal</keyword>
<protein>
    <submittedName>
        <fullName evidence="2">Uncharacterized protein</fullName>
    </submittedName>
</protein>
<evidence type="ECO:0000256" key="1">
    <source>
        <dbReference type="SAM" id="SignalP"/>
    </source>
</evidence>
<dbReference type="Proteomes" id="UP000521872">
    <property type="component" value="Unassembled WGS sequence"/>
</dbReference>